<dbReference type="GO" id="GO:0006457">
    <property type="term" value="P:protein folding"/>
    <property type="evidence" value="ECO:0007669"/>
    <property type="project" value="InterPro"/>
</dbReference>
<dbReference type="PANTHER" id="PTHR13303">
    <property type="entry name" value="PREFOLDIN SUBUNIT 2"/>
    <property type="match status" value="1"/>
</dbReference>
<dbReference type="GO" id="GO:0016272">
    <property type="term" value="C:prefoldin complex"/>
    <property type="evidence" value="ECO:0007669"/>
    <property type="project" value="InterPro"/>
</dbReference>
<keyword evidence="2" id="KW-0143">Chaperone</keyword>
<dbReference type="FunFam" id="1.10.287.370:FF:000002">
    <property type="entry name" value="Prefoldin subunit 2"/>
    <property type="match status" value="1"/>
</dbReference>
<keyword evidence="4" id="KW-1185">Reference proteome</keyword>
<dbReference type="Proteomes" id="UP000239156">
    <property type="component" value="Unassembled WGS sequence"/>
</dbReference>
<dbReference type="InterPro" id="IPR009053">
    <property type="entry name" value="Prefoldin"/>
</dbReference>
<dbReference type="SUPFAM" id="SSF46579">
    <property type="entry name" value="Prefoldin"/>
    <property type="match status" value="1"/>
</dbReference>
<dbReference type="EMBL" id="PKSL01000036">
    <property type="protein sequence ID" value="POW11800.1"/>
    <property type="molecule type" value="Genomic_DNA"/>
</dbReference>
<evidence type="ECO:0000313" key="4">
    <source>
        <dbReference type="Proteomes" id="UP000239156"/>
    </source>
</evidence>
<accession>A0A2S4VQZ3</accession>
<dbReference type="Pfam" id="PF01920">
    <property type="entry name" value="Prefoldin_2"/>
    <property type="match status" value="1"/>
</dbReference>
<reference evidence="3" key="1">
    <citation type="submission" date="2017-12" db="EMBL/GenBank/DDBJ databases">
        <title>Gene loss provides genomic basis for host adaptation in cereal stripe rust fungi.</title>
        <authorList>
            <person name="Xia C."/>
        </authorList>
    </citation>
    <scope>NUCLEOTIDE SEQUENCE [LARGE SCALE GENOMIC DNA]</scope>
    <source>
        <strain evidence="3">93-210</strain>
    </source>
</reference>
<dbReference type="VEuPathDB" id="FungiDB:PSTT_05047"/>
<protein>
    <recommendedName>
        <fullName evidence="5">Prefoldin subunit 2</fullName>
    </recommendedName>
</protein>
<evidence type="ECO:0000313" key="3">
    <source>
        <dbReference type="EMBL" id="POW11800.1"/>
    </source>
</evidence>
<comment type="similarity">
    <text evidence="1">Belongs to the prefoldin subunit beta family.</text>
</comment>
<dbReference type="AlphaFoldDB" id="A0A2S4VQZ3"/>
<feature type="non-terminal residue" evidence="3">
    <location>
        <position position="1"/>
    </location>
</feature>
<organism evidence="3 4">
    <name type="scientific">Puccinia striiformis</name>
    <dbReference type="NCBI Taxonomy" id="27350"/>
    <lineage>
        <taxon>Eukaryota</taxon>
        <taxon>Fungi</taxon>
        <taxon>Dikarya</taxon>
        <taxon>Basidiomycota</taxon>
        <taxon>Pucciniomycotina</taxon>
        <taxon>Pucciniomycetes</taxon>
        <taxon>Pucciniales</taxon>
        <taxon>Pucciniaceae</taxon>
        <taxon>Puccinia</taxon>
    </lineage>
</organism>
<dbReference type="GO" id="GO:0051082">
    <property type="term" value="F:unfolded protein binding"/>
    <property type="evidence" value="ECO:0007669"/>
    <property type="project" value="InterPro"/>
</dbReference>
<proteinExistence type="inferred from homology"/>
<dbReference type="CDD" id="cd23163">
    <property type="entry name" value="Prefoldin_2"/>
    <property type="match status" value="1"/>
</dbReference>
<comment type="caution">
    <text evidence="3">The sequence shown here is derived from an EMBL/GenBank/DDBJ whole genome shotgun (WGS) entry which is preliminary data.</text>
</comment>
<evidence type="ECO:0000256" key="1">
    <source>
        <dbReference type="ARBA" id="ARBA00008045"/>
    </source>
</evidence>
<gene>
    <name evidence="3" type="ORF">PSTT_05047</name>
</gene>
<dbReference type="InterPro" id="IPR002777">
    <property type="entry name" value="PFD_beta-like"/>
</dbReference>
<evidence type="ECO:0008006" key="5">
    <source>
        <dbReference type="Google" id="ProtNLM"/>
    </source>
</evidence>
<dbReference type="VEuPathDB" id="FungiDB:PSHT_13040"/>
<sequence>TIEGWLQVTKSSSLAITVYSEGDIRAELLGRLIDEQAGKDYRGHGRLPRHSTDVFVESKDRDVGVRAGQDVTCGWLMRCKVNFKDSKLQPTSKDLSLSWESVDAVMANTTQAQRPSNQELVNTIRGLGDEIRTIASKASQLERDSEEHSVVVETLKKTDPARKCFRMIGGVMIERTVKEILPDLEEHRSNINDALKTLLSQYQSKNTEMQDYQKKWNVKVTVTP</sequence>
<name>A0A2S4VQZ3_9BASI</name>
<dbReference type="Gene3D" id="1.10.287.370">
    <property type="match status" value="1"/>
</dbReference>
<dbReference type="InterPro" id="IPR027235">
    <property type="entry name" value="PFD2"/>
</dbReference>
<evidence type="ECO:0000256" key="2">
    <source>
        <dbReference type="ARBA" id="ARBA00023186"/>
    </source>
</evidence>